<proteinExistence type="predicted"/>
<dbReference type="GO" id="GO:0016301">
    <property type="term" value="F:kinase activity"/>
    <property type="evidence" value="ECO:0007669"/>
    <property type="project" value="UniProtKB-KW"/>
</dbReference>
<evidence type="ECO:0000313" key="3">
    <source>
        <dbReference type="Proteomes" id="UP000243723"/>
    </source>
</evidence>
<keyword evidence="3" id="KW-1185">Reference proteome</keyword>
<keyword evidence="2" id="KW-0808">Transferase</keyword>
<reference evidence="2 3" key="1">
    <citation type="submission" date="2017-05" db="EMBL/GenBank/DDBJ databases">
        <title>Draft genome sequence of Elsinoe australis.</title>
        <authorList>
            <person name="Cheng Q."/>
        </authorList>
    </citation>
    <scope>NUCLEOTIDE SEQUENCE [LARGE SCALE GENOMIC DNA]</scope>
    <source>
        <strain evidence="2 3">NL1</strain>
    </source>
</reference>
<evidence type="ECO:0000313" key="2">
    <source>
        <dbReference type="EMBL" id="PSK59297.1"/>
    </source>
</evidence>
<feature type="compositionally biased region" description="Pro residues" evidence="1">
    <location>
        <begin position="131"/>
        <end position="141"/>
    </location>
</feature>
<accession>A0A2P8AFS0</accession>
<dbReference type="EMBL" id="NHZQ01000010">
    <property type="protein sequence ID" value="PSK59297.1"/>
    <property type="molecule type" value="Genomic_DNA"/>
</dbReference>
<feature type="region of interest" description="Disordered" evidence="1">
    <location>
        <begin position="41"/>
        <end position="154"/>
    </location>
</feature>
<dbReference type="Proteomes" id="UP000243723">
    <property type="component" value="Unassembled WGS sequence"/>
</dbReference>
<name>A0A2P8AFS0_9PEZI</name>
<organism evidence="2 3">
    <name type="scientific">Elsinoe australis</name>
    <dbReference type="NCBI Taxonomy" id="40998"/>
    <lineage>
        <taxon>Eukaryota</taxon>
        <taxon>Fungi</taxon>
        <taxon>Dikarya</taxon>
        <taxon>Ascomycota</taxon>
        <taxon>Pezizomycotina</taxon>
        <taxon>Dothideomycetes</taxon>
        <taxon>Dothideomycetidae</taxon>
        <taxon>Myriangiales</taxon>
        <taxon>Elsinoaceae</taxon>
        <taxon>Elsinoe</taxon>
    </lineage>
</organism>
<dbReference type="AlphaFoldDB" id="A0A2P8AFS0"/>
<sequence>MLPIQVGPCTGCLLHGAGWMDIKNSQCPYQLRTFGHAAVRQTASSRTRVPAPSKTIPTPSQESADSSQDVSDLSAQSLAPSAPREIPQISDQDKPTTLSQPNEPLAPSPCRTSSRSGAAPWITVTGTAKRPAPPPPRPAPIPDCIATSPTPAVS</sequence>
<gene>
    <name evidence="2" type="ORF">B9Z65_3621</name>
</gene>
<protein>
    <submittedName>
        <fullName evidence="2">Serine/threonine-protein kinase HSL1</fullName>
    </submittedName>
</protein>
<comment type="caution">
    <text evidence="2">The sequence shown here is derived from an EMBL/GenBank/DDBJ whole genome shotgun (WGS) entry which is preliminary data.</text>
</comment>
<feature type="compositionally biased region" description="Polar residues" evidence="1">
    <location>
        <begin position="55"/>
        <end position="79"/>
    </location>
</feature>
<evidence type="ECO:0000256" key="1">
    <source>
        <dbReference type="SAM" id="MobiDB-lite"/>
    </source>
</evidence>
<keyword evidence="2" id="KW-0418">Kinase</keyword>